<sequence>MNRLDRRRLSRFNPVCFLHFRPTSEARQWTGATNLLGAPGQLSLWWSLPRDRLGHILDENILVQNLTDGLRLAGGLKILTGENFAIAAGLNESRLLSRGTYTGVDRSSMSVKMNPKPVQVVLDEAVTSAAFDHGAPEVARPVTSMLLSDFDKQR</sequence>
<name>A0ABR9N4D5_9MICO</name>
<evidence type="ECO:0000313" key="2">
    <source>
        <dbReference type="Proteomes" id="UP000625527"/>
    </source>
</evidence>
<accession>A0ABR9N4D5</accession>
<organism evidence="1 2">
    <name type="scientific">Myceligenerans pegani</name>
    <dbReference type="NCBI Taxonomy" id="2776917"/>
    <lineage>
        <taxon>Bacteria</taxon>
        <taxon>Bacillati</taxon>
        <taxon>Actinomycetota</taxon>
        <taxon>Actinomycetes</taxon>
        <taxon>Micrococcales</taxon>
        <taxon>Promicromonosporaceae</taxon>
        <taxon>Myceligenerans</taxon>
    </lineage>
</organism>
<proteinExistence type="predicted"/>
<dbReference type="Proteomes" id="UP000625527">
    <property type="component" value="Unassembled WGS sequence"/>
</dbReference>
<evidence type="ECO:0000313" key="1">
    <source>
        <dbReference type="EMBL" id="MBE1878535.1"/>
    </source>
</evidence>
<gene>
    <name evidence="1" type="ORF">IHE71_22840</name>
</gene>
<keyword evidence="2" id="KW-1185">Reference proteome</keyword>
<dbReference type="EMBL" id="JADAQT010000109">
    <property type="protein sequence ID" value="MBE1878535.1"/>
    <property type="molecule type" value="Genomic_DNA"/>
</dbReference>
<protein>
    <submittedName>
        <fullName evidence="1">Uncharacterized protein</fullName>
    </submittedName>
</protein>
<comment type="caution">
    <text evidence="1">The sequence shown here is derived from an EMBL/GenBank/DDBJ whole genome shotgun (WGS) entry which is preliminary data.</text>
</comment>
<dbReference type="RefSeq" id="WP_192865092.1">
    <property type="nucleotide sequence ID" value="NZ_JADAQT010000109.1"/>
</dbReference>
<reference evidence="1 2" key="1">
    <citation type="submission" date="2020-10" db="EMBL/GenBank/DDBJ databases">
        <title>Myceligenerans pegani sp. nov., an endophytic actinomycete isolated from Peganum harmala L. in Xinjiang, China.</title>
        <authorList>
            <person name="Xin L."/>
        </authorList>
    </citation>
    <scope>NUCLEOTIDE SEQUENCE [LARGE SCALE GENOMIC DNA]</scope>
    <source>
        <strain evidence="1 2">TRM65318</strain>
    </source>
</reference>